<name>A0ABR0HUF9_9PEZI</name>
<dbReference type="RefSeq" id="XP_062798039.1">
    <property type="nucleotide sequence ID" value="XM_062949317.1"/>
</dbReference>
<feature type="region of interest" description="Disordered" evidence="1">
    <location>
        <begin position="75"/>
        <end position="129"/>
    </location>
</feature>
<organism evidence="2 3">
    <name type="scientific">Podospora pseudoanserina</name>
    <dbReference type="NCBI Taxonomy" id="2609844"/>
    <lineage>
        <taxon>Eukaryota</taxon>
        <taxon>Fungi</taxon>
        <taxon>Dikarya</taxon>
        <taxon>Ascomycota</taxon>
        <taxon>Pezizomycotina</taxon>
        <taxon>Sordariomycetes</taxon>
        <taxon>Sordariomycetidae</taxon>
        <taxon>Sordariales</taxon>
        <taxon>Podosporaceae</taxon>
        <taxon>Podospora</taxon>
    </lineage>
</organism>
<feature type="compositionally biased region" description="Acidic residues" evidence="1">
    <location>
        <begin position="106"/>
        <end position="118"/>
    </location>
</feature>
<keyword evidence="3" id="KW-1185">Reference proteome</keyword>
<dbReference type="GeneID" id="87970182"/>
<evidence type="ECO:0000256" key="1">
    <source>
        <dbReference type="SAM" id="MobiDB-lite"/>
    </source>
</evidence>
<accession>A0ABR0HUF9</accession>
<evidence type="ECO:0000313" key="3">
    <source>
        <dbReference type="Proteomes" id="UP001323617"/>
    </source>
</evidence>
<dbReference type="Proteomes" id="UP001323617">
    <property type="component" value="Unassembled WGS sequence"/>
</dbReference>
<feature type="compositionally biased region" description="Basic and acidic residues" evidence="1">
    <location>
        <begin position="83"/>
        <end position="96"/>
    </location>
</feature>
<dbReference type="EMBL" id="JAFFHC010000006">
    <property type="protein sequence ID" value="KAK4671743.1"/>
    <property type="molecule type" value="Genomic_DNA"/>
</dbReference>
<gene>
    <name evidence="2" type="ORF">QC764_608332</name>
</gene>
<protein>
    <submittedName>
        <fullName evidence="2">Uncharacterized protein</fullName>
    </submittedName>
</protein>
<evidence type="ECO:0000313" key="2">
    <source>
        <dbReference type="EMBL" id="KAK4671743.1"/>
    </source>
</evidence>
<proteinExistence type="predicted"/>
<reference evidence="2 3" key="1">
    <citation type="journal article" date="2023" name="bioRxiv">
        <title>High-quality genome assemblies of four members of thePodospora anserinaspecies complex.</title>
        <authorList>
            <person name="Ament-Velasquez S.L."/>
            <person name="Vogan A.A."/>
            <person name="Wallerman O."/>
            <person name="Hartmann F."/>
            <person name="Gautier V."/>
            <person name="Silar P."/>
            <person name="Giraud T."/>
            <person name="Johannesson H."/>
        </authorList>
    </citation>
    <scope>NUCLEOTIDE SEQUENCE [LARGE SCALE GENOMIC DNA]</scope>
    <source>
        <strain evidence="2 3">CBS 124.78</strain>
    </source>
</reference>
<comment type="caution">
    <text evidence="2">The sequence shown here is derived from an EMBL/GenBank/DDBJ whole genome shotgun (WGS) entry which is preliminary data.</text>
</comment>
<sequence>MSRFRYCSGCGSIIEPLSFLGQRNNGDNSRALHRFYVHLAYNHWNDLVELSYNDEESTERWRTFKGQQQRAKEIYERAVPGHKGYERQQRCGRSEEPGVVSTDRDGDGDDGEEDDEDSGGFGFTPEISEEVFEKSLEDWDRELREGKEPLISNWLVQEMINATEG</sequence>